<evidence type="ECO:0000259" key="2">
    <source>
        <dbReference type="Pfam" id="PF00024"/>
    </source>
</evidence>
<evidence type="ECO:0000313" key="3">
    <source>
        <dbReference type="EMBL" id="EEN66849.1"/>
    </source>
</evidence>
<keyword evidence="1" id="KW-1133">Transmembrane helix</keyword>
<dbReference type="EMBL" id="GG666473">
    <property type="protein sequence ID" value="EEN66849.1"/>
    <property type="molecule type" value="Genomic_DNA"/>
</dbReference>
<dbReference type="InterPro" id="IPR003609">
    <property type="entry name" value="Pan_app"/>
</dbReference>
<accession>C3XYG4</accession>
<feature type="domain" description="Apple" evidence="2">
    <location>
        <begin position="92"/>
        <end position="132"/>
    </location>
</feature>
<keyword evidence="1" id="KW-0472">Membrane</keyword>
<proteinExistence type="predicted"/>
<dbReference type="InParanoid" id="C3XYG4"/>
<sequence length="272" mass="29566">MFDYLYYQSSDTTWNVGPILGSSTVGMHVTDTSTYADGVTGTWNLYDSISDLFQPNILVTVTCWTTIVDGYTVRQGDCPGNDIWGIYGDGITLQTCADRCSRRPDCVSFMFYDNRRCYPKTQTCAETDKSNPKNVFYDKSTSIPDTDSPGVELSGGAIAGIVIGVLVGVGLLAVFVHHCKKTGSQPSPANRANTGPRAARVNNTVMHSPTVVSQNPAYNPYPPPPQYPPPPAYNTAVNIHTHPPGSQYTPQFYSSLDPAYAPPPEPVKYGMT</sequence>
<gene>
    <name evidence="3" type="ORF">BRAFLDRAFT_94920</name>
</gene>
<name>C3XYG4_BRAFL</name>
<protein>
    <recommendedName>
        <fullName evidence="2">Apple domain-containing protein</fullName>
    </recommendedName>
</protein>
<dbReference type="Pfam" id="PF00024">
    <property type="entry name" value="PAN_1"/>
    <property type="match status" value="1"/>
</dbReference>
<dbReference type="Gene3D" id="3.50.4.10">
    <property type="entry name" value="Hepatocyte Growth Factor"/>
    <property type="match status" value="1"/>
</dbReference>
<dbReference type="AlphaFoldDB" id="C3XYG4"/>
<reference evidence="3" key="1">
    <citation type="journal article" date="2008" name="Nature">
        <title>The amphioxus genome and the evolution of the chordate karyotype.</title>
        <authorList>
            <consortium name="US DOE Joint Genome Institute (JGI-PGF)"/>
            <person name="Putnam N.H."/>
            <person name="Butts T."/>
            <person name="Ferrier D.E.K."/>
            <person name="Furlong R.F."/>
            <person name="Hellsten U."/>
            <person name="Kawashima T."/>
            <person name="Robinson-Rechavi M."/>
            <person name="Shoguchi E."/>
            <person name="Terry A."/>
            <person name="Yu J.-K."/>
            <person name="Benito-Gutierrez E.L."/>
            <person name="Dubchak I."/>
            <person name="Garcia-Fernandez J."/>
            <person name="Gibson-Brown J.J."/>
            <person name="Grigoriev I.V."/>
            <person name="Horton A.C."/>
            <person name="de Jong P.J."/>
            <person name="Jurka J."/>
            <person name="Kapitonov V.V."/>
            <person name="Kohara Y."/>
            <person name="Kuroki Y."/>
            <person name="Lindquist E."/>
            <person name="Lucas S."/>
            <person name="Osoegawa K."/>
            <person name="Pennacchio L.A."/>
            <person name="Salamov A.A."/>
            <person name="Satou Y."/>
            <person name="Sauka-Spengler T."/>
            <person name="Schmutz J."/>
            <person name="Shin-I T."/>
            <person name="Toyoda A."/>
            <person name="Bronner-Fraser M."/>
            <person name="Fujiyama A."/>
            <person name="Holland L.Z."/>
            <person name="Holland P.W.H."/>
            <person name="Satoh N."/>
            <person name="Rokhsar D.S."/>
        </authorList>
    </citation>
    <scope>NUCLEOTIDE SEQUENCE [LARGE SCALE GENOMIC DNA]</scope>
    <source>
        <strain evidence="3">S238N-H82</strain>
        <tissue evidence="3">Testes</tissue>
    </source>
</reference>
<feature type="transmembrane region" description="Helical" evidence="1">
    <location>
        <begin position="153"/>
        <end position="176"/>
    </location>
</feature>
<organism>
    <name type="scientific">Branchiostoma floridae</name>
    <name type="common">Florida lancelet</name>
    <name type="synonym">Amphioxus</name>
    <dbReference type="NCBI Taxonomy" id="7739"/>
    <lineage>
        <taxon>Eukaryota</taxon>
        <taxon>Metazoa</taxon>
        <taxon>Chordata</taxon>
        <taxon>Cephalochordata</taxon>
        <taxon>Leptocardii</taxon>
        <taxon>Amphioxiformes</taxon>
        <taxon>Branchiostomatidae</taxon>
        <taxon>Branchiostoma</taxon>
    </lineage>
</organism>
<keyword evidence="1" id="KW-0812">Transmembrane</keyword>
<evidence type="ECO:0000256" key="1">
    <source>
        <dbReference type="SAM" id="Phobius"/>
    </source>
</evidence>